<name>A0A117LAW6_9THEO</name>
<feature type="transmembrane region" description="Helical" evidence="1">
    <location>
        <begin position="21"/>
        <end position="40"/>
    </location>
</feature>
<protein>
    <submittedName>
        <fullName evidence="2">Sporulation protein YunB</fullName>
    </submittedName>
</protein>
<dbReference type="Pfam" id="PF09560">
    <property type="entry name" value="Spore_YunB"/>
    <property type="match status" value="1"/>
</dbReference>
<evidence type="ECO:0000313" key="3">
    <source>
        <dbReference type="Proteomes" id="UP000053326"/>
    </source>
</evidence>
<dbReference type="InterPro" id="IPR014197">
    <property type="entry name" value="Sporulation_prot_YunB"/>
</dbReference>
<keyword evidence="1" id="KW-0812">Transmembrane</keyword>
<sequence>MAALFRRVHFFYCRRRPNVNVILLALGTAGAVFLLLLFIIEHNLKPTIREIAEAKARWIATEAVNNAVKQKIADSVDYHDLIAVQKDDEGRIVLMQPNIVRINQLASETTLAINDALKELSEEKFSIPVGQVLGSQLLANYGPHIRVSIYPVGTVNTTVTDHFEEAGINQTRHRLYLNIQSRVKVVVPLITSQVKVSAQVPVTDTIIVGQVPDAYVNFLPPKQQRAILTE</sequence>
<dbReference type="AlphaFoldDB" id="A0A117LAW6"/>
<accession>A0A117LAW6</accession>
<dbReference type="EMBL" id="LGFO01000175">
    <property type="protein sequence ID" value="KUK36056.1"/>
    <property type="molecule type" value="Genomic_DNA"/>
</dbReference>
<dbReference type="Proteomes" id="UP000053326">
    <property type="component" value="Unassembled WGS sequence"/>
</dbReference>
<keyword evidence="1" id="KW-1133">Transmembrane helix</keyword>
<evidence type="ECO:0000313" key="2">
    <source>
        <dbReference type="EMBL" id="KUK36056.1"/>
    </source>
</evidence>
<organism evidence="2 3">
    <name type="scientific">Thermacetogenium phaeum</name>
    <dbReference type="NCBI Taxonomy" id="85874"/>
    <lineage>
        <taxon>Bacteria</taxon>
        <taxon>Bacillati</taxon>
        <taxon>Bacillota</taxon>
        <taxon>Clostridia</taxon>
        <taxon>Thermoanaerobacterales</taxon>
        <taxon>Thermoanaerobacteraceae</taxon>
        <taxon>Thermacetogenium</taxon>
    </lineage>
</organism>
<dbReference type="PIRSF" id="PIRSF021383">
    <property type="entry name" value="YunB"/>
    <property type="match status" value="1"/>
</dbReference>
<keyword evidence="1" id="KW-0472">Membrane</keyword>
<proteinExistence type="predicted"/>
<reference evidence="3" key="1">
    <citation type="journal article" date="2015" name="MBio">
        <title>Genome-Resolved Metagenomic Analysis Reveals Roles for Candidate Phyla and Other Microbial Community Members in Biogeochemical Transformations in Oil Reservoirs.</title>
        <authorList>
            <person name="Hu P."/>
            <person name="Tom L."/>
            <person name="Singh A."/>
            <person name="Thomas B.C."/>
            <person name="Baker B.J."/>
            <person name="Piceno Y.M."/>
            <person name="Andersen G.L."/>
            <person name="Banfield J.F."/>
        </authorList>
    </citation>
    <scope>NUCLEOTIDE SEQUENCE [LARGE SCALE GENOMIC DNA]</scope>
</reference>
<evidence type="ECO:0000256" key="1">
    <source>
        <dbReference type="SAM" id="Phobius"/>
    </source>
</evidence>
<gene>
    <name evidence="2" type="ORF">XD66_1234</name>
</gene>
<dbReference type="NCBIfam" id="TIGR02832">
    <property type="entry name" value="spo_yunB"/>
    <property type="match status" value="1"/>
</dbReference>
<comment type="caution">
    <text evidence="2">The sequence shown here is derived from an EMBL/GenBank/DDBJ whole genome shotgun (WGS) entry which is preliminary data.</text>
</comment>